<evidence type="ECO:0000256" key="2">
    <source>
        <dbReference type="PIRSR" id="PIRSR605754-1"/>
    </source>
</evidence>
<dbReference type="NCBIfam" id="NF033745">
    <property type="entry name" value="class_C_sortase"/>
    <property type="match status" value="1"/>
</dbReference>
<feature type="transmembrane region" description="Helical" evidence="4">
    <location>
        <begin position="342"/>
        <end position="361"/>
    </location>
</feature>
<evidence type="ECO:0000313" key="5">
    <source>
        <dbReference type="EMBL" id="EFA22948.1"/>
    </source>
</evidence>
<dbReference type="SUPFAM" id="SSF63817">
    <property type="entry name" value="Sortase"/>
    <property type="match status" value="1"/>
</dbReference>
<name>D1NT94_9BIFI</name>
<dbReference type="CDD" id="cd05827">
    <property type="entry name" value="Sortase_C"/>
    <property type="match status" value="1"/>
</dbReference>
<dbReference type="MEROPS" id="C60.007"/>
<evidence type="ECO:0000256" key="1">
    <source>
        <dbReference type="ARBA" id="ARBA00022801"/>
    </source>
</evidence>
<feature type="transmembrane region" description="Helical" evidence="4">
    <location>
        <begin position="99"/>
        <end position="119"/>
    </location>
</feature>
<feature type="active site" description="Acyl-thioester intermediate" evidence="2">
    <location>
        <position position="305"/>
    </location>
</feature>
<feature type="region of interest" description="Disordered" evidence="3">
    <location>
        <begin position="1"/>
        <end position="81"/>
    </location>
</feature>
<dbReference type="Gene3D" id="2.40.260.10">
    <property type="entry name" value="Sortase"/>
    <property type="match status" value="1"/>
</dbReference>
<organism evidence="5 6">
    <name type="scientific">Bifidobacterium gallicum DSM 20093 = LMG 11596</name>
    <dbReference type="NCBI Taxonomy" id="561180"/>
    <lineage>
        <taxon>Bacteria</taxon>
        <taxon>Bacillati</taxon>
        <taxon>Actinomycetota</taxon>
        <taxon>Actinomycetes</taxon>
        <taxon>Bifidobacteriales</taxon>
        <taxon>Bifidobacteriaceae</taxon>
        <taxon>Bifidobacterium</taxon>
    </lineage>
</organism>
<evidence type="ECO:0000256" key="3">
    <source>
        <dbReference type="SAM" id="MobiDB-lite"/>
    </source>
</evidence>
<dbReference type="Proteomes" id="UP000003656">
    <property type="component" value="Unassembled WGS sequence"/>
</dbReference>
<keyword evidence="4" id="KW-0472">Membrane</keyword>
<sequence>MRPTGEDAMADHNNGDDGQLRDALEALSSDNATDMDRADIADDADTTAGADGMNGANNADGPATQHTDVAPAQGSAEPAVRTLTAEELQRKRKREKRKFRALVISMIVLLLVGLGLVLYPTVADLYNRSISSRAVASYVEAVKDTSKPERDKQLKLAHEYNETLVGQGNGRFVPNEEENKQYFSILDVTGTGIMAYLTVPKLDLRVPIYHGTSDTVLQIAAGHLEGSSFPVGGPSTHAAVSGHTGLPSAMLFTGLDRLEKGDTFSVSVYDETLTYEVSDINVVLPTDVSPLEIKEGEDLMSLITCTPYGVNSHRLIVTGHRIPTPEAHDPAKVAEKAVVKDMTLIIVAIVAVIVAVSLIFWRGRRMRQGQIKHMGAKR</sequence>
<protein>
    <submittedName>
        <fullName evidence="5">Sortase family protein</fullName>
    </submittedName>
</protein>
<dbReference type="InterPro" id="IPR042002">
    <property type="entry name" value="Sortase_C"/>
</dbReference>
<keyword evidence="4" id="KW-1133">Transmembrane helix</keyword>
<dbReference type="Pfam" id="PF04203">
    <property type="entry name" value="Sortase"/>
    <property type="match status" value="1"/>
</dbReference>
<dbReference type="EMBL" id="ABXB03000002">
    <property type="protein sequence ID" value="EFA22948.1"/>
    <property type="molecule type" value="Genomic_DNA"/>
</dbReference>
<feature type="compositionally biased region" description="Low complexity" evidence="3">
    <location>
        <begin position="46"/>
        <end position="60"/>
    </location>
</feature>
<evidence type="ECO:0000256" key="4">
    <source>
        <dbReference type="SAM" id="Phobius"/>
    </source>
</evidence>
<keyword evidence="4" id="KW-0812">Transmembrane</keyword>
<keyword evidence="1" id="KW-0378">Hydrolase</keyword>
<dbReference type="InterPro" id="IPR005754">
    <property type="entry name" value="Sortase"/>
</dbReference>
<comment type="caution">
    <text evidence="5">The sequence shown here is derived from an EMBL/GenBank/DDBJ whole genome shotgun (WGS) entry which is preliminary data.</text>
</comment>
<gene>
    <name evidence="5" type="ORF">BIFGAL_03051</name>
</gene>
<evidence type="ECO:0000313" key="6">
    <source>
        <dbReference type="Proteomes" id="UP000003656"/>
    </source>
</evidence>
<accession>D1NT94</accession>
<feature type="compositionally biased region" description="Basic and acidic residues" evidence="3">
    <location>
        <begin position="9"/>
        <end position="24"/>
    </location>
</feature>
<feature type="active site" description="Proton donor/acceptor" evidence="2">
    <location>
        <position position="243"/>
    </location>
</feature>
<reference evidence="5 6" key="1">
    <citation type="submission" date="2009-11" db="EMBL/GenBank/DDBJ databases">
        <authorList>
            <person name="Weinstock G."/>
            <person name="Sodergren E."/>
            <person name="Clifton S."/>
            <person name="Fulton L."/>
            <person name="Fulton B."/>
            <person name="Courtney L."/>
            <person name="Fronick C."/>
            <person name="Harrison M."/>
            <person name="Strong C."/>
            <person name="Farmer C."/>
            <person name="Delahaunty K."/>
            <person name="Markovic C."/>
            <person name="Hall O."/>
            <person name="Minx P."/>
            <person name="Tomlinson C."/>
            <person name="Mitreva M."/>
            <person name="Nelson J."/>
            <person name="Hou S."/>
            <person name="Wollam A."/>
            <person name="Pepin K.H."/>
            <person name="Johnson M."/>
            <person name="Bhonagiri V."/>
            <person name="Nash W.E."/>
            <person name="Warren W."/>
            <person name="Chinwalla A."/>
            <person name="Mardis E.R."/>
            <person name="Wilson R.K."/>
        </authorList>
    </citation>
    <scope>NUCLEOTIDE SEQUENCE [LARGE SCALE GENOMIC DNA]</scope>
    <source>
        <strain evidence="5 6">DSM 20093</strain>
    </source>
</reference>
<dbReference type="AlphaFoldDB" id="D1NT94"/>
<dbReference type="STRING" id="561180.BIFGAL_03051"/>
<dbReference type="eggNOG" id="COG3764">
    <property type="taxonomic scope" value="Bacteria"/>
</dbReference>
<dbReference type="GO" id="GO:0016787">
    <property type="term" value="F:hydrolase activity"/>
    <property type="evidence" value="ECO:0007669"/>
    <property type="project" value="UniProtKB-KW"/>
</dbReference>
<proteinExistence type="predicted"/>
<dbReference type="NCBIfam" id="TIGR01076">
    <property type="entry name" value="sortase_fam"/>
    <property type="match status" value="1"/>
</dbReference>
<dbReference type="InterPro" id="IPR023365">
    <property type="entry name" value="Sortase_dom-sf"/>
</dbReference>